<dbReference type="InterPro" id="IPR000182">
    <property type="entry name" value="GNAT_dom"/>
</dbReference>
<name>A0ABU3Y295_9SPHN</name>
<dbReference type="RefSeq" id="WP_317224710.1">
    <property type="nucleotide sequence ID" value="NZ_JAWJEJ010000001.1"/>
</dbReference>
<dbReference type="Pfam" id="PF00583">
    <property type="entry name" value="Acetyltransf_1"/>
    <property type="match status" value="1"/>
</dbReference>
<reference evidence="2 3" key="1">
    <citation type="submission" date="2023-10" db="EMBL/GenBank/DDBJ databases">
        <title>Sphingomonas sp. HF-S4 16S ribosomal RNA gene Genome sequencing and assembly.</title>
        <authorList>
            <person name="Lee H."/>
        </authorList>
    </citation>
    <scope>NUCLEOTIDE SEQUENCE [LARGE SCALE GENOMIC DNA]</scope>
    <source>
        <strain evidence="2 3">HF-S4</strain>
    </source>
</reference>
<dbReference type="EMBL" id="JAWJEJ010000001">
    <property type="protein sequence ID" value="MDV3455489.1"/>
    <property type="molecule type" value="Genomic_DNA"/>
</dbReference>
<dbReference type="PROSITE" id="PS51186">
    <property type="entry name" value="GNAT"/>
    <property type="match status" value="1"/>
</dbReference>
<sequence length="179" mass="18909">MDQIATANGEPAAINVGDTMVRPAKATDWPAIWQIMTAVAGAGDTFTYPRDIAEKDARTLWMTRTGKTIVATDTADRVLGTAKMGANQMGPGSHVATASFMVATDARGRGVGRSLGNAVVRWAEASGFRAIQFNAVVSTNVAAVALWRSLGFAIVGTIPEAFSHPTLGDVSLHVMHRRL</sequence>
<dbReference type="Gene3D" id="3.40.630.30">
    <property type="match status" value="1"/>
</dbReference>
<dbReference type="InterPro" id="IPR016181">
    <property type="entry name" value="Acyl_CoA_acyltransferase"/>
</dbReference>
<evidence type="ECO:0000259" key="1">
    <source>
        <dbReference type="PROSITE" id="PS51186"/>
    </source>
</evidence>
<organism evidence="2 3">
    <name type="scientific">Sphingomonas agrestis</name>
    <dbReference type="NCBI Taxonomy" id="3080540"/>
    <lineage>
        <taxon>Bacteria</taxon>
        <taxon>Pseudomonadati</taxon>
        <taxon>Pseudomonadota</taxon>
        <taxon>Alphaproteobacteria</taxon>
        <taxon>Sphingomonadales</taxon>
        <taxon>Sphingomonadaceae</taxon>
        <taxon>Sphingomonas</taxon>
    </lineage>
</organism>
<dbReference type="Proteomes" id="UP001273531">
    <property type="component" value="Unassembled WGS sequence"/>
</dbReference>
<dbReference type="EC" id="2.3.1.-" evidence="2"/>
<dbReference type="PANTHER" id="PTHR43138:SF1">
    <property type="entry name" value="N-ACETYLTRANSFERASE ACA1"/>
    <property type="match status" value="1"/>
</dbReference>
<evidence type="ECO:0000313" key="3">
    <source>
        <dbReference type="Proteomes" id="UP001273531"/>
    </source>
</evidence>
<dbReference type="CDD" id="cd04301">
    <property type="entry name" value="NAT_SF"/>
    <property type="match status" value="1"/>
</dbReference>
<dbReference type="SUPFAM" id="SSF55729">
    <property type="entry name" value="Acyl-CoA N-acyltransferases (Nat)"/>
    <property type="match status" value="1"/>
</dbReference>
<proteinExistence type="predicted"/>
<feature type="domain" description="N-acetyltransferase" evidence="1">
    <location>
        <begin position="19"/>
        <end position="177"/>
    </location>
</feature>
<keyword evidence="3" id="KW-1185">Reference proteome</keyword>
<keyword evidence="2" id="KW-0012">Acyltransferase</keyword>
<dbReference type="InterPro" id="IPR052742">
    <property type="entry name" value="Mito_N-acetyltransferase"/>
</dbReference>
<accession>A0ABU3Y295</accession>
<gene>
    <name evidence="2" type="ORF">RZN05_00720</name>
</gene>
<dbReference type="PANTHER" id="PTHR43138">
    <property type="entry name" value="ACETYLTRANSFERASE, GNAT FAMILY"/>
    <property type="match status" value="1"/>
</dbReference>
<protein>
    <submittedName>
        <fullName evidence="2">GNAT family N-acetyltransferase</fullName>
        <ecNumber evidence="2">2.3.1.-</ecNumber>
    </submittedName>
</protein>
<comment type="caution">
    <text evidence="2">The sequence shown here is derived from an EMBL/GenBank/DDBJ whole genome shotgun (WGS) entry which is preliminary data.</text>
</comment>
<evidence type="ECO:0000313" key="2">
    <source>
        <dbReference type="EMBL" id="MDV3455489.1"/>
    </source>
</evidence>
<keyword evidence="2" id="KW-0808">Transferase</keyword>
<dbReference type="GO" id="GO:0016746">
    <property type="term" value="F:acyltransferase activity"/>
    <property type="evidence" value="ECO:0007669"/>
    <property type="project" value="UniProtKB-KW"/>
</dbReference>